<sequence>MSPTHDRYRQQSFFAIAPDAPSTILATNQLLPPPGLFAIFPYLIRRLPHCWL</sequence>
<dbReference type="EMBL" id="WXKQ01000200">
    <property type="protein sequence ID" value="NAG22662.1"/>
    <property type="molecule type" value="Genomic_DNA"/>
</dbReference>
<dbReference type="Proteomes" id="UP000475070">
    <property type="component" value="Unassembled WGS sequence"/>
</dbReference>
<organism evidence="2 4">
    <name type="scientific">Escherichia coli</name>
    <dbReference type="NCBI Taxonomy" id="562"/>
    <lineage>
        <taxon>Bacteria</taxon>
        <taxon>Pseudomonadati</taxon>
        <taxon>Pseudomonadota</taxon>
        <taxon>Gammaproteobacteria</taxon>
        <taxon>Enterobacterales</taxon>
        <taxon>Enterobacteriaceae</taxon>
        <taxon>Escherichia</taxon>
    </lineage>
</organism>
<dbReference type="RefSeq" id="WP_154305615.1">
    <property type="nucleotide sequence ID" value="NZ_BFLC01000004.1"/>
</dbReference>
<gene>
    <name evidence="1" type="ORF">GKF66_27845</name>
    <name evidence="2" type="ORF">GUC01_27455</name>
</gene>
<dbReference type="Proteomes" id="UP000438958">
    <property type="component" value="Unassembled WGS sequence"/>
</dbReference>
<dbReference type="EMBL" id="WKUE01000182">
    <property type="protein sequence ID" value="MSI72490.1"/>
    <property type="molecule type" value="Genomic_DNA"/>
</dbReference>
<proteinExistence type="predicted"/>
<protein>
    <submittedName>
        <fullName evidence="2">Uncharacterized protein</fullName>
    </submittedName>
</protein>
<evidence type="ECO:0000313" key="4">
    <source>
        <dbReference type="Proteomes" id="UP000475070"/>
    </source>
</evidence>
<accession>A0A6C9GFR1</accession>
<evidence type="ECO:0000313" key="3">
    <source>
        <dbReference type="Proteomes" id="UP000438958"/>
    </source>
</evidence>
<comment type="caution">
    <text evidence="2">The sequence shown here is derived from an EMBL/GenBank/DDBJ whole genome shotgun (WGS) entry which is preliminary data.</text>
</comment>
<dbReference type="AlphaFoldDB" id="A0A6C9GFR1"/>
<evidence type="ECO:0000313" key="1">
    <source>
        <dbReference type="EMBL" id="MSI72490.1"/>
    </source>
</evidence>
<reference evidence="3 4" key="1">
    <citation type="journal article" date="2019" name="Nat. Med.">
        <title>A library of human gut bacterial isolates paired with longitudinal multiomics data enables mechanistic microbiome research.</title>
        <authorList>
            <person name="Poyet M."/>
            <person name="Groussin M."/>
            <person name="Gibbons S.M."/>
            <person name="Avila-Pacheco J."/>
            <person name="Jiang X."/>
            <person name="Kearney S.M."/>
            <person name="Perrotta A.R."/>
            <person name="Berdy B."/>
            <person name="Zhao S."/>
            <person name="Lieberman T.D."/>
            <person name="Swanson P.K."/>
            <person name="Smith M."/>
            <person name="Roesemann S."/>
            <person name="Alexander J.E."/>
            <person name="Rich S.A."/>
            <person name="Livny J."/>
            <person name="Vlamakis H."/>
            <person name="Clish C."/>
            <person name="Bullock K."/>
            <person name="Deik A."/>
            <person name="Scott J."/>
            <person name="Pierce K.A."/>
            <person name="Xavier R.J."/>
            <person name="Alm E.J."/>
        </authorList>
    </citation>
    <scope>NUCLEOTIDE SEQUENCE [LARGE SCALE GENOMIC DNA]</scope>
    <source>
        <strain evidence="2 4">BIOML-A112</strain>
        <strain evidence="1 3">BIOML-A382</strain>
    </source>
</reference>
<name>A0A6C9GFR1_ECOLX</name>
<evidence type="ECO:0000313" key="2">
    <source>
        <dbReference type="EMBL" id="NAG22662.1"/>
    </source>
</evidence>